<dbReference type="AlphaFoldDB" id="A0A318J7V4"/>
<organism evidence="6 7">
    <name type="scientific">Undibacterium pigrum</name>
    <dbReference type="NCBI Taxonomy" id="401470"/>
    <lineage>
        <taxon>Bacteria</taxon>
        <taxon>Pseudomonadati</taxon>
        <taxon>Pseudomonadota</taxon>
        <taxon>Betaproteobacteria</taxon>
        <taxon>Burkholderiales</taxon>
        <taxon>Oxalobacteraceae</taxon>
        <taxon>Undibacterium</taxon>
    </lineage>
</organism>
<dbReference type="InterPro" id="IPR000847">
    <property type="entry name" value="LysR_HTH_N"/>
</dbReference>
<protein>
    <submittedName>
        <fullName evidence="6">DNA-binding transcriptional LysR family regulator</fullName>
    </submittedName>
</protein>
<dbReference type="SUPFAM" id="SSF53850">
    <property type="entry name" value="Periplasmic binding protein-like II"/>
    <property type="match status" value="1"/>
</dbReference>
<dbReference type="InterPro" id="IPR036388">
    <property type="entry name" value="WH-like_DNA-bd_sf"/>
</dbReference>
<keyword evidence="2" id="KW-0805">Transcription regulation</keyword>
<keyword evidence="7" id="KW-1185">Reference proteome</keyword>
<dbReference type="RefSeq" id="WP_110255761.1">
    <property type="nucleotide sequence ID" value="NZ_QJKB01000004.1"/>
</dbReference>
<evidence type="ECO:0000313" key="7">
    <source>
        <dbReference type="Proteomes" id="UP000247792"/>
    </source>
</evidence>
<gene>
    <name evidence="6" type="ORF">DFR42_104224</name>
</gene>
<dbReference type="Pfam" id="PF00126">
    <property type="entry name" value="HTH_1"/>
    <property type="match status" value="1"/>
</dbReference>
<name>A0A318J7V4_9BURK</name>
<reference evidence="6 7" key="1">
    <citation type="submission" date="2018-05" db="EMBL/GenBank/DDBJ databases">
        <title>Genomic Encyclopedia of Type Strains, Phase IV (KMG-IV): sequencing the most valuable type-strain genomes for metagenomic binning, comparative biology and taxonomic classification.</title>
        <authorList>
            <person name="Goeker M."/>
        </authorList>
    </citation>
    <scope>NUCLEOTIDE SEQUENCE [LARGE SCALE GENOMIC DNA]</scope>
    <source>
        <strain evidence="6 7">DSM 19792</strain>
    </source>
</reference>
<evidence type="ECO:0000256" key="4">
    <source>
        <dbReference type="ARBA" id="ARBA00023163"/>
    </source>
</evidence>
<comment type="caution">
    <text evidence="6">The sequence shown here is derived from an EMBL/GenBank/DDBJ whole genome shotgun (WGS) entry which is preliminary data.</text>
</comment>
<comment type="similarity">
    <text evidence="1">Belongs to the LysR transcriptional regulatory family.</text>
</comment>
<accession>A0A318J7V4</accession>
<dbReference type="InterPro" id="IPR058163">
    <property type="entry name" value="LysR-type_TF_proteobact-type"/>
</dbReference>
<dbReference type="NCBIfam" id="NF011573">
    <property type="entry name" value="PRK14997.1"/>
    <property type="match status" value="1"/>
</dbReference>
<dbReference type="Proteomes" id="UP000247792">
    <property type="component" value="Unassembled WGS sequence"/>
</dbReference>
<keyword evidence="4" id="KW-0804">Transcription</keyword>
<dbReference type="GO" id="GO:0006351">
    <property type="term" value="P:DNA-templated transcription"/>
    <property type="evidence" value="ECO:0007669"/>
    <property type="project" value="TreeGrafter"/>
</dbReference>
<evidence type="ECO:0000256" key="3">
    <source>
        <dbReference type="ARBA" id="ARBA00023125"/>
    </source>
</evidence>
<dbReference type="OrthoDB" id="5671700at2"/>
<dbReference type="GO" id="GO:0043565">
    <property type="term" value="F:sequence-specific DNA binding"/>
    <property type="evidence" value="ECO:0007669"/>
    <property type="project" value="TreeGrafter"/>
</dbReference>
<sequence>MSTPPDLNDLYYFAQVVDHRGFAPAGRAIGIPKSKLSRRIAELEERLGVRLIQRSSRSFSVTEIGQTYYSHCKAMLAEASAAQEAIDQDKAEPQGVIRLSCPIAMLHAQVGTILAEYMVSHPRVTLQLEASNRRVDVIAEGFDLAIRVRPPPLEDSELVVKVLGTRCWCLAASPALLEKLGTPQQPADLANYPSLDLGPAREEYLWQLVGEQGELLTMRHTPRMISDDMTALRQAAIAGAGVVTLPVMMMEEELKDGRLVQLIPYWTLKHGIVHLVFPSRRWIRPAVRSLIDMLDEKFKDLPNN</sequence>
<evidence type="ECO:0000256" key="2">
    <source>
        <dbReference type="ARBA" id="ARBA00023015"/>
    </source>
</evidence>
<dbReference type="InterPro" id="IPR005119">
    <property type="entry name" value="LysR_subst-bd"/>
</dbReference>
<dbReference type="SUPFAM" id="SSF46785">
    <property type="entry name" value="Winged helix' DNA-binding domain"/>
    <property type="match status" value="1"/>
</dbReference>
<feature type="domain" description="HTH lysR-type" evidence="5">
    <location>
        <begin position="5"/>
        <end position="62"/>
    </location>
</feature>
<dbReference type="FunFam" id="1.10.10.10:FF:000001">
    <property type="entry name" value="LysR family transcriptional regulator"/>
    <property type="match status" value="1"/>
</dbReference>
<dbReference type="CDD" id="cd08473">
    <property type="entry name" value="PBP2_CrgA_like_4"/>
    <property type="match status" value="1"/>
</dbReference>
<dbReference type="PANTHER" id="PTHR30537">
    <property type="entry name" value="HTH-TYPE TRANSCRIPTIONAL REGULATOR"/>
    <property type="match status" value="1"/>
</dbReference>
<dbReference type="InterPro" id="IPR036390">
    <property type="entry name" value="WH_DNA-bd_sf"/>
</dbReference>
<evidence type="ECO:0000256" key="1">
    <source>
        <dbReference type="ARBA" id="ARBA00009437"/>
    </source>
</evidence>
<dbReference type="Pfam" id="PF03466">
    <property type="entry name" value="LysR_substrate"/>
    <property type="match status" value="1"/>
</dbReference>
<proteinExistence type="inferred from homology"/>
<dbReference type="Gene3D" id="3.40.190.290">
    <property type="match status" value="1"/>
</dbReference>
<keyword evidence="3 6" id="KW-0238">DNA-binding</keyword>
<dbReference type="Gene3D" id="1.10.10.10">
    <property type="entry name" value="Winged helix-like DNA-binding domain superfamily/Winged helix DNA-binding domain"/>
    <property type="match status" value="1"/>
</dbReference>
<dbReference type="PROSITE" id="PS50931">
    <property type="entry name" value="HTH_LYSR"/>
    <property type="match status" value="1"/>
</dbReference>
<dbReference type="PANTHER" id="PTHR30537:SF31">
    <property type="entry name" value="TRANSCRIPTIONAL REGULATOR, LYSR FAMILY"/>
    <property type="match status" value="1"/>
</dbReference>
<evidence type="ECO:0000259" key="5">
    <source>
        <dbReference type="PROSITE" id="PS50931"/>
    </source>
</evidence>
<dbReference type="GO" id="GO:0003700">
    <property type="term" value="F:DNA-binding transcription factor activity"/>
    <property type="evidence" value="ECO:0007669"/>
    <property type="project" value="InterPro"/>
</dbReference>
<evidence type="ECO:0000313" key="6">
    <source>
        <dbReference type="EMBL" id="PXX43223.1"/>
    </source>
</evidence>
<dbReference type="EMBL" id="QJKB01000004">
    <property type="protein sequence ID" value="PXX43223.1"/>
    <property type="molecule type" value="Genomic_DNA"/>
</dbReference>